<dbReference type="Proteomes" id="UP000323011">
    <property type="component" value="Unassembled WGS sequence"/>
</dbReference>
<keyword evidence="3" id="KW-1185">Reference proteome</keyword>
<evidence type="ECO:0000313" key="3">
    <source>
        <dbReference type="Proteomes" id="UP000323011"/>
    </source>
</evidence>
<gene>
    <name evidence="2" type="ORF">FNF29_08398</name>
</gene>
<protein>
    <recommendedName>
        <fullName evidence="4">SGNH hydrolase-type esterase domain-containing protein</fullName>
    </recommendedName>
</protein>
<organism evidence="2 3">
    <name type="scientific">Cafeteria roenbergensis</name>
    <name type="common">Marine flagellate</name>
    <dbReference type="NCBI Taxonomy" id="33653"/>
    <lineage>
        <taxon>Eukaryota</taxon>
        <taxon>Sar</taxon>
        <taxon>Stramenopiles</taxon>
        <taxon>Bigyra</taxon>
        <taxon>Opalozoa</taxon>
        <taxon>Bicosoecida</taxon>
        <taxon>Cafeteriaceae</taxon>
        <taxon>Cafeteria</taxon>
    </lineage>
</organism>
<comment type="caution">
    <text evidence="2">The sequence shown here is derived from an EMBL/GenBank/DDBJ whole genome shotgun (WGS) entry which is preliminary data.</text>
</comment>
<dbReference type="Gene3D" id="3.40.50.1110">
    <property type="entry name" value="SGNH hydrolase"/>
    <property type="match status" value="1"/>
</dbReference>
<dbReference type="AlphaFoldDB" id="A0A5A8BYR3"/>
<reference evidence="2 3" key="1">
    <citation type="submission" date="2019-07" db="EMBL/GenBank/DDBJ databases">
        <title>Genomes of Cafeteria roenbergensis.</title>
        <authorList>
            <person name="Fischer M.G."/>
            <person name="Hackl T."/>
            <person name="Roman M."/>
        </authorList>
    </citation>
    <scope>NUCLEOTIDE SEQUENCE [LARGE SCALE GENOMIC DNA]</scope>
    <source>
        <strain evidence="2 3">BVI</strain>
    </source>
</reference>
<name>A0A5A8BYR3_CAFRO</name>
<evidence type="ECO:0000313" key="2">
    <source>
        <dbReference type="EMBL" id="KAA0145778.1"/>
    </source>
</evidence>
<dbReference type="SUPFAM" id="SSF52266">
    <property type="entry name" value="SGNH hydrolase"/>
    <property type="match status" value="1"/>
</dbReference>
<dbReference type="InterPro" id="IPR036514">
    <property type="entry name" value="SGNH_hydro_sf"/>
</dbReference>
<keyword evidence="1" id="KW-1133">Transmembrane helix</keyword>
<accession>A0A5A8BYR3</accession>
<proteinExistence type="predicted"/>
<evidence type="ECO:0000256" key="1">
    <source>
        <dbReference type="SAM" id="Phobius"/>
    </source>
</evidence>
<sequence>MLEPIWYLLTWLAVTLRLYIGVPWLYLNKWLAAPLRIINHKPMHRIAVIGDGFAEGVGDWTTVMVKSGLAHHLDKAIEARGAARHPWVSEAYSQACAVVLLLGSLDGGSAEERNEAIREELEALDASAPIVFVDYPELTASDVCFDGMHPSSGGYSGLAAVLASELEPVMMSVEVGDHGKQCSALMRRGSRLCGKQ</sequence>
<dbReference type="EMBL" id="VLTN01000129">
    <property type="protein sequence ID" value="KAA0145778.1"/>
    <property type="molecule type" value="Genomic_DNA"/>
</dbReference>
<keyword evidence="1" id="KW-0812">Transmembrane</keyword>
<keyword evidence="1" id="KW-0472">Membrane</keyword>
<evidence type="ECO:0008006" key="4">
    <source>
        <dbReference type="Google" id="ProtNLM"/>
    </source>
</evidence>
<feature type="transmembrane region" description="Helical" evidence="1">
    <location>
        <begin position="6"/>
        <end position="27"/>
    </location>
</feature>